<evidence type="ECO:0000313" key="10">
    <source>
        <dbReference type="Proteomes" id="UP000192775"/>
    </source>
</evidence>
<dbReference type="RefSeq" id="WP_085021699.1">
    <property type="nucleotide sequence ID" value="NZ_BMHD01000003.1"/>
</dbReference>
<evidence type="ECO:0000256" key="6">
    <source>
        <dbReference type="ARBA" id="ARBA00023125"/>
    </source>
</evidence>
<evidence type="ECO:0000313" key="9">
    <source>
        <dbReference type="EMBL" id="ARJ07564.1"/>
    </source>
</evidence>
<dbReference type="SUPFAM" id="SSF143081">
    <property type="entry name" value="BB1717-like"/>
    <property type="match status" value="1"/>
</dbReference>
<keyword evidence="5" id="KW-0190">Covalent protein-DNA linkage</keyword>
<geneLocation type="plasmid" evidence="9">
    <name>unnamed1</name>
</geneLocation>
<keyword evidence="6" id="KW-0238">DNA-binding</keyword>
<gene>
    <name evidence="9" type="ORF">B5808_19390</name>
</gene>
<dbReference type="Proteomes" id="UP000192775">
    <property type="component" value="Plasmid unnamed1"/>
</dbReference>
<evidence type="ECO:0000256" key="2">
    <source>
        <dbReference type="ARBA" id="ARBA00022670"/>
    </source>
</evidence>
<keyword evidence="4 8" id="KW-0378">Hydrolase</keyword>
<evidence type="ECO:0000256" key="3">
    <source>
        <dbReference type="ARBA" id="ARBA00022763"/>
    </source>
</evidence>
<dbReference type="KEGG" id="cphy:B5808_19390"/>
<protein>
    <recommendedName>
        <fullName evidence="8">Abasic site processing protein</fullName>
        <ecNumber evidence="8">3.4.-.-</ecNumber>
    </recommendedName>
</protein>
<dbReference type="AlphaFoldDB" id="A0A1X9LQT4"/>
<keyword evidence="9" id="KW-0614">Plasmid</keyword>
<dbReference type="PANTHER" id="PTHR13604:SF0">
    <property type="entry name" value="ABASIC SITE PROCESSING PROTEIN HMCES"/>
    <property type="match status" value="1"/>
</dbReference>
<evidence type="ECO:0000256" key="8">
    <source>
        <dbReference type="RuleBase" id="RU364100"/>
    </source>
</evidence>
<dbReference type="GO" id="GO:0008233">
    <property type="term" value="F:peptidase activity"/>
    <property type="evidence" value="ECO:0007669"/>
    <property type="project" value="UniProtKB-KW"/>
</dbReference>
<sequence length="241" mass="27053">MCGRFAIDGKVNEAITAYVHAGGRPQDWSPSDWDANYNVAPTNTSVIVRDRVDDDSGELRREVDWDAVWDFRPPWLKTPAPQINARIENLTSSNLWKKAFIGRRAIVPMLGYYEWKTIAGKKQPYFIHSPADFLSAAGIYVPVKTGDGWDVRFAIITREARDASGEIHDRMPAFLTPDTWDAWLSPTDLEDPSETVEMLMATSETVASTITTYPVSKAINNVRARPVWDDPALLEPVEVAD</sequence>
<dbReference type="GO" id="GO:0106300">
    <property type="term" value="P:protein-DNA covalent cross-linking repair"/>
    <property type="evidence" value="ECO:0007669"/>
    <property type="project" value="InterPro"/>
</dbReference>
<name>A0A1X9LQT4_9MICO</name>
<evidence type="ECO:0000256" key="5">
    <source>
        <dbReference type="ARBA" id="ARBA00023124"/>
    </source>
</evidence>
<reference evidence="9 10" key="1">
    <citation type="submission" date="2017-04" db="EMBL/GenBank/DDBJ databases">
        <authorList>
            <person name="Afonso C.L."/>
            <person name="Miller P.J."/>
            <person name="Scott M.A."/>
            <person name="Spackman E."/>
            <person name="Goraichik I."/>
            <person name="Dimitrov K.M."/>
            <person name="Suarez D.L."/>
            <person name="Swayne D.E."/>
        </authorList>
    </citation>
    <scope>NUCLEOTIDE SEQUENCE [LARGE SCALE GENOMIC DNA]</scope>
    <source>
        <strain evidence="10">XA(T)</strain>
        <plasmid evidence="10">Plasmid unnamed1</plasmid>
    </source>
</reference>
<dbReference type="GO" id="GO:0016829">
    <property type="term" value="F:lyase activity"/>
    <property type="evidence" value="ECO:0007669"/>
    <property type="project" value="UniProtKB-KW"/>
</dbReference>
<dbReference type="EC" id="3.4.-.-" evidence="8"/>
<keyword evidence="2 8" id="KW-0645">Protease</keyword>
<keyword evidence="7" id="KW-0456">Lyase</keyword>
<dbReference type="GO" id="GO:0003697">
    <property type="term" value="F:single-stranded DNA binding"/>
    <property type="evidence" value="ECO:0007669"/>
    <property type="project" value="InterPro"/>
</dbReference>
<proteinExistence type="inferred from homology"/>
<keyword evidence="3" id="KW-0227">DNA damage</keyword>
<evidence type="ECO:0000256" key="1">
    <source>
        <dbReference type="ARBA" id="ARBA00008136"/>
    </source>
</evidence>
<dbReference type="EMBL" id="CP020716">
    <property type="protein sequence ID" value="ARJ07564.1"/>
    <property type="molecule type" value="Genomic_DNA"/>
</dbReference>
<keyword evidence="10" id="KW-1185">Reference proteome</keyword>
<dbReference type="Gene3D" id="3.90.1680.10">
    <property type="entry name" value="SOS response associated peptidase-like"/>
    <property type="match status" value="1"/>
</dbReference>
<evidence type="ECO:0000256" key="7">
    <source>
        <dbReference type="ARBA" id="ARBA00023239"/>
    </source>
</evidence>
<comment type="similarity">
    <text evidence="1 8">Belongs to the SOS response-associated peptidase family.</text>
</comment>
<organism evidence="9 10">
    <name type="scientific">Cnuibacter physcomitrellae</name>
    <dbReference type="NCBI Taxonomy" id="1619308"/>
    <lineage>
        <taxon>Bacteria</taxon>
        <taxon>Bacillati</taxon>
        <taxon>Actinomycetota</taxon>
        <taxon>Actinomycetes</taxon>
        <taxon>Micrococcales</taxon>
        <taxon>Microbacteriaceae</taxon>
        <taxon>Cnuibacter</taxon>
    </lineage>
</organism>
<dbReference type="InterPro" id="IPR036590">
    <property type="entry name" value="SRAP-like"/>
</dbReference>
<evidence type="ECO:0000256" key="4">
    <source>
        <dbReference type="ARBA" id="ARBA00022801"/>
    </source>
</evidence>
<dbReference type="InterPro" id="IPR003738">
    <property type="entry name" value="SRAP"/>
</dbReference>
<dbReference type="GO" id="GO:0006508">
    <property type="term" value="P:proteolysis"/>
    <property type="evidence" value="ECO:0007669"/>
    <property type="project" value="UniProtKB-KW"/>
</dbReference>
<dbReference type="Pfam" id="PF02586">
    <property type="entry name" value="SRAP"/>
    <property type="match status" value="1"/>
</dbReference>
<accession>A0A1X9LQT4</accession>
<dbReference type="PANTHER" id="PTHR13604">
    <property type="entry name" value="DC12-RELATED"/>
    <property type="match status" value="1"/>
</dbReference>